<proteinExistence type="predicted"/>
<keyword evidence="2" id="KW-1185">Reference proteome</keyword>
<comment type="caution">
    <text evidence="1">The sequence shown here is derived from an EMBL/GenBank/DDBJ whole genome shotgun (WGS) entry which is preliminary data.</text>
</comment>
<dbReference type="EMBL" id="JADBEG010000001">
    <property type="protein sequence ID" value="MBE1501501.1"/>
    <property type="molecule type" value="Genomic_DNA"/>
</dbReference>
<protein>
    <submittedName>
        <fullName evidence="1">Uncharacterized protein</fullName>
    </submittedName>
</protein>
<dbReference type="Proteomes" id="UP000631670">
    <property type="component" value="Unassembled WGS sequence"/>
</dbReference>
<reference evidence="1 2" key="1">
    <citation type="submission" date="2020-10" db="EMBL/GenBank/DDBJ databases">
        <title>Sequencing the genomes of 1000 actinobacteria strains.</title>
        <authorList>
            <person name="Klenk H.-P."/>
        </authorList>
    </citation>
    <scope>NUCLEOTIDE SEQUENCE [LARGE SCALE GENOMIC DNA]</scope>
    <source>
        <strain evidence="1 2">DSM 44653</strain>
    </source>
</reference>
<gene>
    <name evidence="1" type="ORF">H4696_008601</name>
</gene>
<accession>A0ABR9IEB8</accession>
<dbReference type="RefSeq" id="WP_086862481.1">
    <property type="nucleotide sequence ID" value="NZ_JADBEG010000001.1"/>
</dbReference>
<evidence type="ECO:0000313" key="1">
    <source>
        <dbReference type="EMBL" id="MBE1501501.1"/>
    </source>
</evidence>
<name>A0ABR9IEB8_9PSEU</name>
<evidence type="ECO:0000313" key="2">
    <source>
        <dbReference type="Proteomes" id="UP000631670"/>
    </source>
</evidence>
<organism evidence="1 2">
    <name type="scientific">Amycolatopsis lexingtonensis</name>
    <dbReference type="NCBI Taxonomy" id="218822"/>
    <lineage>
        <taxon>Bacteria</taxon>
        <taxon>Bacillati</taxon>
        <taxon>Actinomycetota</taxon>
        <taxon>Actinomycetes</taxon>
        <taxon>Pseudonocardiales</taxon>
        <taxon>Pseudonocardiaceae</taxon>
        <taxon>Amycolatopsis</taxon>
    </lineage>
</organism>
<sequence>MAATAKLTAPARPAVARRPVPTVARAAPAPARTGPQNGAGNAATARALGTTNASAAALLGDAQETVGNSAVATSLSGPPAAANTREESGVGAWFRRKAGAVGRFFTDQGWALLERFAPELVPILRQGVGNWLRDQLANAMRSLFAVLTAPVRALGGAVDVLKSVFGVLLGWMRTGVAKVVSTSCAVLSGAADRITHVVDGIDAAEAGALGKLKDLAGGAGKFLGGLWDRLGAPVADLLGRTGSAVWGKIQQVARWLWDKTQPIRDTVGAAWDWLKDVIGIGDGPEGRNGIIQWVQARAQEAWDWLKAKLGPISTPLKIAGGVLLLLSPAGPFLAAGAAAYGVVKGARWLWENLTEPGALVRMRKALVNDILPPLIDGVGTVVGKIKQGTAWLGGMLSSAWQDLQRLAGELSAPILGPLRELVDWLGQQASGLLDWVNRNVFPLSELVATGLTHLKRLGSLLVTVLKKVISVVANPFGIAGLIEGAAWRALPSCMRQPILRFLLTIVKGALKLMPVTLLGPLGAVIREALIGFVDRALEGESLAKLEQLADRFAKIATEGSWDFTVGYGLGLLKGVWDGISGPFVLLWDIAKLIGNAVAWLAKTVIHGLPPALLELVNAIRRTWDDIRNDIWPAVRTFFSAPIDVGRIIQLVRGVMAQIARAARAAGAQVFDSVMKFLRQPDRKLGESIGYVTGVIVFEVALTVLTSGGYAAKPIIERVAALFTKAAARITELLSALGSLLPRITSVLRMVREFAATNPAMKRIAAGVEWLFQKFLAYLRMSYGLAGTEERAGTRAESEADDLLEHAAELPAALLAAKGIAAANERVGAPVPVVLAQLTALKTTFRWIKRFEAEPRAIPGHYALYLIASRRTVDPDYDPLGHLSAATRRIIDSLRRDPRFTAHLDGAIEQLGRNADEVLPLFNRIKDIPGAEFVLKDLAAGKTKLTGAIGELRFTGILLDEGADVTLVGERFAHPATRAETEGVDIVIGRGQKVFDVKNFDYDTNLATRLPTGKALTDPKSRETFERIQEMALKREEDRMARQVASHKSRWPDAEVWFVFRAPRERIPQRWIDAITKAGGKIRVESF</sequence>